<dbReference type="EMBL" id="VJNB01000018">
    <property type="protein sequence ID" value="TSE18257.1"/>
    <property type="molecule type" value="Genomic_DNA"/>
</dbReference>
<gene>
    <name evidence="1" type="ORF">Talka_02284</name>
</gene>
<name>A0A554W3U8_9BURK</name>
<reference evidence="1 2" key="1">
    <citation type="submission" date="2019-07" db="EMBL/GenBank/DDBJ databases">
        <title>Tepidimonas alkaliphilus YIM 72238 draft genome.</title>
        <authorList>
            <person name="Da Costa M.S."/>
            <person name="Froufe H.J.C."/>
            <person name="Egas C."/>
            <person name="Albuquerque L."/>
        </authorList>
    </citation>
    <scope>NUCLEOTIDE SEQUENCE [LARGE SCALE GENOMIC DNA]</scope>
    <source>
        <strain evidence="1 2">YIM 72238</strain>
    </source>
</reference>
<dbReference type="Proteomes" id="UP000315736">
    <property type="component" value="Unassembled WGS sequence"/>
</dbReference>
<keyword evidence="2" id="KW-1185">Reference proteome</keyword>
<organism evidence="1 2">
    <name type="scientific">Tepidimonas alkaliphilus</name>
    <dbReference type="NCBI Taxonomy" id="2588942"/>
    <lineage>
        <taxon>Bacteria</taxon>
        <taxon>Pseudomonadati</taxon>
        <taxon>Pseudomonadota</taxon>
        <taxon>Betaproteobacteria</taxon>
        <taxon>Burkholderiales</taxon>
        <taxon>Tepidimonas</taxon>
    </lineage>
</organism>
<dbReference type="RefSeq" id="WP_221933893.1">
    <property type="nucleotide sequence ID" value="NZ_VJNB01000018.1"/>
</dbReference>
<comment type="caution">
    <text evidence="1">The sequence shown here is derived from an EMBL/GenBank/DDBJ whole genome shotgun (WGS) entry which is preliminary data.</text>
</comment>
<accession>A0A554W3U8</accession>
<evidence type="ECO:0000313" key="2">
    <source>
        <dbReference type="Proteomes" id="UP000315736"/>
    </source>
</evidence>
<protein>
    <recommendedName>
        <fullName evidence="3">WYL domain protein</fullName>
    </recommendedName>
</protein>
<sequence length="296" mass="33344">MNYIVQTLRKNEVSQEVLRRQVFILRRATWVGRCKVADITEAFGIVPQVASRDLIRAAKTWTIEGRAVLTHQRGEVIRLLGQPEHPQASPLVMLELLRCSAPFQESGLREHECLTLQQPLQGVQANSQESLSAILRSLVRLGGSGRPIQRTLEIDYVGLKVGDTLRTRWIAPVGLEFDGGQVRLWAHDLQASGYPLKSFVISRIAAARLSARSMPADFSPELALPKESVTLQAVFDERLTQDQRAAFARELNLDERGQTRIARHRVFHVQRLYAQSGFSSEAIWPPLLSLREVREA</sequence>
<evidence type="ECO:0008006" key="3">
    <source>
        <dbReference type="Google" id="ProtNLM"/>
    </source>
</evidence>
<proteinExistence type="predicted"/>
<dbReference type="AlphaFoldDB" id="A0A554W3U8"/>
<evidence type="ECO:0000313" key="1">
    <source>
        <dbReference type="EMBL" id="TSE18257.1"/>
    </source>
</evidence>